<dbReference type="EMBL" id="SMBU01000016">
    <property type="protein sequence ID" value="TCU94614.1"/>
    <property type="molecule type" value="Genomic_DNA"/>
</dbReference>
<accession>A0A4R3UXB8</accession>
<keyword evidence="2" id="KW-1185">Reference proteome</keyword>
<proteinExistence type="predicted"/>
<sequence>MFAARRIVKAWGRRIIGGFIATLLLSQLALAAYACPKLGASHAAAMQASGMAMSAAAEMASMPDCHAMPGTMDEKAPQLCRAHCSNDGSAASVPHAKDFKPSAVQLIGLAYVAAPVLIVPEAAEPGRFTLQPDERSGFPPRYLTLQVLRN</sequence>
<organism evidence="1 2">
    <name type="scientific">Roseateles saccharophilus</name>
    <name type="common">Pseudomonas saccharophila</name>
    <dbReference type="NCBI Taxonomy" id="304"/>
    <lineage>
        <taxon>Bacteria</taxon>
        <taxon>Pseudomonadati</taxon>
        <taxon>Pseudomonadota</taxon>
        <taxon>Betaproteobacteria</taxon>
        <taxon>Burkholderiales</taxon>
        <taxon>Sphaerotilaceae</taxon>
        <taxon>Roseateles</taxon>
    </lineage>
</organism>
<dbReference type="PROSITE" id="PS51257">
    <property type="entry name" value="PROKAR_LIPOPROTEIN"/>
    <property type="match status" value="1"/>
</dbReference>
<name>A0A4R3UXB8_ROSSA</name>
<dbReference type="AlphaFoldDB" id="A0A4R3UXB8"/>
<dbReference type="OrthoDB" id="8658141at2"/>
<dbReference type="Proteomes" id="UP000295110">
    <property type="component" value="Unassembled WGS sequence"/>
</dbReference>
<comment type="caution">
    <text evidence="1">The sequence shown here is derived from an EMBL/GenBank/DDBJ whole genome shotgun (WGS) entry which is preliminary data.</text>
</comment>
<evidence type="ECO:0000313" key="1">
    <source>
        <dbReference type="EMBL" id="TCU94614.1"/>
    </source>
</evidence>
<evidence type="ECO:0000313" key="2">
    <source>
        <dbReference type="Proteomes" id="UP000295110"/>
    </source>
</evidence>
<protein>
    <submittedName>
        <fullName evidence="1">Uncharacterized protein</fullName>
    </submittedName>
</protein>
<gene>
    <name evidence="1" type="ORF">EV671_101636</name>
</gene>
<dbReference type="RefSeq" id="WP_132572795.1">
    <property type="nucleotide sequence ID" value="NZ_CBCSGL010000012.1"/>
</dbReference>
<reference evidence="1 2" key="1">
    <citation type="submission" date="2019-03" db="EMBL/GenBank/DDBJ databases">
        <title>Genomic Encyclopedia of Type Strains, Phase IV (KMG-IV): sequencing the most valuable type-strain genomes for metagenomic binning, comparative biology and taxonomic classification.</title>
        <authorList>
            <person name="Goeker M."/>
        </authorList>
    </citation>
    <scope>NUCLEOTIDE SEQUENCE [LARGE SCALE GENOMIC DNA]</scope>
    <source>
        <strain evidence="1 2">DSM 654</strain>
    </source>
</reference>